<sequence>MAIVAPDSIYRIERSYYLNLLQAQILHLRTDHRRRLFVIDQLKELSQKTPGSMEAALIVGDTLFHRLCCTLQPLLLKAISSLLSDSDPVIGYKVADMIEAAVPPEIKNPYCPPAGW</sequence>
<dbReference type="AlphaFoldDB" id="A0A0M9WFL3"/>
<dbReference type="OrthoDB" id="4279496at2759"/>
<dbReference type="Proteomes" id="UP000037696">
    <property type="component" value="Unassembled WGS sequence"/>
</dbReference>
<evidence type="ECO:0000313" key="1">
    <source>
        <dbReference type="EMBL" id="KOS42982.1"/>
    </source>
</evidence>
<reference evidence="1 2" key="1">
    <citation type="submission" date="2015-08" db="EMBL/GenBank/DDBJ databases">
        <title>Genome sequencing of Penicillium nordicum.</title>
        <authorList>
            <person name="Nguyen H.D."/>
            <person name="Seifert K.A."/>
        </authorList>
    </citation>
    <scope>NUCLEOTIDE SEQUENCE [LARGE SCALE GENOMIC DNA]</scope>
    <source>
        <strain evidence="1 2">DAOMC 185683</strain>
    </source>
</reference>
<proteinExistence type="predicted"/>
<evidence type="ECO:0000313" key="2">
    <source>
        <dbReference type="Proteomes" id="UP000037696"/>
    </source>
</evidence>
<dbReference type="EMBL" id="LHQQ01000092">
    <property type="protein sequence ID" value="KOS42982.1"/>
    <property type="molecule type" value="Genomic_DNA"/>
</dbReference>
<keyword evidence="2" id="KW-1185">Reference proteome</keyword>
<organism evidence="1 2">
    <name type="scientific">Penicillium nordicum</name>
    <dbReference type="NCBI Taxonomy" id="229535"/>
    <lineage>
        <taxon>Eukaryota</taxon>
        <taxon>Fungi</taxon>
        <taxon>Dikarya</taxon>
        <taxon>Ascomycota</taxon>
        <taxon>Pezizomycotina</taxon>
        <taxon>Eurotiomycetes</taxon>
        <taxon>Eurotiomycetidae</taxon>
        <taxon>Eurotiales</taxon>
        <taxon>Aspergillaceae</taxon>
        <taxon>Penicillium</taxon>
    </lineage>
</organism>
<gene>
    <name evidence="1" type="ORF">ACN38_g6144</name>
</gene>
<protein>
    <submittedName>
        <fullName evidence="1">Uncharacterized protein</fullName>
    </submittedName>
</protein>
<name>A0A0M9WFL3_9EURO</name>
<accession>A0A0M9WFL3</accession>
<comment type="caution">
    <text evidence="1">The sequence shown here is derived from an EMBL/GenBank/DDBJ whole genome shotgun (WGS) entry which is preliminary data.</text>
</comment>